<evidence type="ECO:0000313" key="3">
    <source>
        <dbReference type="Proteomes" id="UP001189429"/>
    </source>
</evidence>
<proteinExistence type="predicted"/>
<keyword evidence="3" id="KW-1185">Reference proteome</keyword>
<accession>A0ABN9SWY2</accession>
<dbReference type="EMBL" id="CAUYUJ010014002">
    <property type="protein sequence ID" value="CAK0837073.1"/>
    <property type="molecule type" value="Genomic_DNA"/>
</dbReference>
<reference evidence="2" key="1">
    <citation type="submission" date="2023-10" db="EMBL/GenBank/DDBJ databases">
        <authorList>
            <person name="Chen Y."/>
            <person name="Shah S."/>
            <person name="Dougan E. K."/>
            <person name="Thang M."/>
            <person name="Chan C."/>
        </authorList>
    </citation>
    <scope>NUCLEOTIDE SEQUENCE [LARGE SCALE GENOMIC DNA]</scope>
</reference>
<comment type="caution">
    <text evidence="2">The sequence shown here is derived from an EMBL/GenBank/DDBJ whole genome shotgun (WGS) entry which is preliminary data.</text>
</comment>
<evidence type="ECO:0000313" key="2">
    <source>
        <dbReference type="EMBL" id="CAK0837073.1"/>
    </source>
</evidence>
<feature type="coiled-coil region" evidence="1">
    <location>
        <begin position="21"/>
        <end position="55"/>
    </location>
</feature>
<sequence length="124" mass="13838">MIQEDFEKEIAVARKGDSAAQATYEENMAGLNEILEKLTAMRNSLDKDLAELKVKIVGMETTKGFKGTSLELEVEKKSTLEGDCGWVKTHFQSRRDKRKAEMDGLLEAKNYLAGMESEMAGSDQ</sequence>
<name>A0ABN9SWY2_9DINO</name>
<evidence type="ECO:0000256" key="1">
    <source>
        <dbReference type="SAM" id="Coils"/>
    </source>
</evidence>
<keyword evidence="1" id="KW-0175">Coiled coil</keyword>
<dbReference type="Proteomes" id="UP001189429">
    <property type="component" value="Unassembled WGS sequence"/>
</dbReference>
<gene>
    <name evidence="2" type="ORF">PCOR1329_LOCUS33365</name>
</gene>
<organism evidence="2 3">
    <name type="scientific">Prorocentrum cordatum</name>
    <dbReference type="NCBI Taxonomy" id="2364126"/>
    <lineage>
        <taxon>Eukaryota</taxon>
        <taxon>Sar</taxon>
        <taxon>Alveolata</taxon>
        <taxon>Dinophyceae</taxon>
        <taxon>Prorocentrales</taxon>
        <taxon>Prorocentraceae</taxon>
        <taxon>Prorocentrum</taxon>
    </lineage>
</organism>
<protein>
    <submittedName>
        <fullName evidence="2">Uncharacterized protein</fullName>
    </submittedName>
</protein>